<evidence type="ECO:0000256" key="8">
    <source>
        <dbReference type="ARBA" id="ARBA00023136"/>
    </source>
</evidence>
<keyword evidence="8" id="KW-0472">Membrane</keyword>
<evidence type="ECO:0000256" key="5">
    <source>
        <dbReference type="ARBA" id="ARBA00022692"/>
    </source>
</evidence>
<dbReference type="EMBL" id="JBAMIC010000011">
    <property type="protein sequence ID" value="KAK7100406.1"/>
    <property type="molecule type" value="Genomic_DNA"/>
</dbReference>
<evidence type="ECO:0000256" key="4">
    <source>
        <dbReference type="ARBA" id="ARBA00022679"/>
    </source>
</evidence>
<comment type="pathway">
    <text evidence="2">Protein modification; protein glycosylation.</text>
</comment>
<evidence type="ECO:0000313" key="12">
    <source>
        <dbReference type="Proteomes" id="UP001374579"/>
    </source>
</evidence>
<evidence type="ECO:0000256" key="2">
    <source>
        <dbReference type="ARBA" id="ARBA00004922"/>
    </source>
</evidence>
<keyword evidence="6" id="KW-0735">Signal-anchor</keyword>
<comment type="caution">
    <text evidence="11">The sequence shown here is derived from an EMBL/GenBank/DDBJ whole genome shotgun (WGS) entry which is preliminary data.</text>
</comment>
<evidence type="ECO:0000313" key="11">
    <source>
        <dbReference type="EMBL" id="KAK7100406.1"/>
    </source>
</evidence>
<keyword evidence="7" id="KW-1133">Transmembrane helix</keyword>
<keyword evidence="4" id="KW-0808">Transferase</keyword>
<protein>
    <submittedName>
        <fullName evidence="11">Uncharacterized protein</fullName>
    </submittedName>
</protein>
<keyword evidence="12" id="KW-1185">Reference proteome</keyword>
<evidence type="ECO:0000256" key="6">
    <source>
        <dbReference type="ARBA" id="ARBA00022968"/>
    </source>
</evidence>
<gene>
    <name evidence="11" type="ORF">V1264_023367</name>
</gene>
<accession>A0AAN9B6V7</accession>
<dbReference type="Pfam" id="PF02485">
    <property type="entry name" value="Branch"/>
    <property type="match status" value="1"/>
</dbReference>
<proteinExistence type="inferred from homology"/>
<evidence type="ECO:0000256" key="1">
    <source>
        <dbReference type="ARBA" id="ARBA00004606"/>
    </source>
</evidence>
<comment type="similarity">
    <text evidence="10">Belongs to the glycosyltransferase 14 family.</text>
</comment>
<dbReference type="PANTHER" id="PTHR19297">
    <property type="entry name" value="GLYCOSYLTRANSFERASE 14 FAMILY MEMBER"/>
    <property type="match status" value="1"/>
</dbReference>
<dbReference type="GO" id="GO:0008375">
    <property type="term" value="F:acetylglucosaminyltransferase activity"/>
    <property type="evidence" value="ECO:0007669"/>
    <property type="project" value="TreeGrafter"/>
</dbReference>
<dbReference type="PANTHER" id="PTHR19297:SF191">
    <property type="entry name" value="PROTEIN XYLOSYLTRANSFERASE"/>
    <property type="match status" value="1"/>
</dbReference>
<keyword evidence="3" id="KW-0328">Glycosyltransferase</keyword>
<evidence type="ECO:0000256" key="7">
    <source>
        <dbReference type="ARBA" id="ARBA00022989"/>
    </source>
</evidence>
<evidence type="ECO:0000256" key="3">
    <source>
        <dbReference type="ARBA" id="ARBA00022676"/>
    </source>
</evidence>
<dbReference type="InterPro" id="IPR003406">
    <property type="entry name" value="Glyco_trans_14"/>
</dbReference>
<keyword evidence="9" id="KW-0325">Glycoprotein</keyword>
<keyword evidence="5" id="KW-0812">Transmembrane</keyword>
<dbReference type="GO" id="GO:0016020">
    <property type="term" value="C:membrane"/>
    <property type="evidence" value="ECO:0007669"/>
    <property type="project" value="UniProtKB-SubCell"/>
</dbReference>
<dbReference type="Proteomes" id="UP001374579">
    <property type="component" value="Unassembled WGS sequence"/>
</dbReference>
<reference evidence="11 12" key="1">
    <citation type="submission" date="2024-02" db="EMBL/GenBank/DDBJ databases">
        <title>Chromosome-scale genome assembly of the rough periwinkle Littorina saxatilis.</title>
        <authorList>
            <person name="De Jode A."/>
            <person name="Faria R."/>
            <person name="Formenti G."/>
            <person name="Sims Y."/>
            <person name="Smith T.P."/>
            <person name="Tracey A."/>
            <person name="Wood J.M.D."/>
            <person name="Zagrodzka Z.B."/>
            <person name="Johannesson K."/>
            <person name="Butlin R.K."/>
            <person name="Leder E.H."/>
        </authorList>
    </citation>
    <scope>NUCLEOTIDE SEQUENCE [LARGE SCALE GENOMIC DNA]</scope>
    <source>
        <strain evidence="11">Snail1</strain>
        <tissue evidence="11">Muscle</tissue>
    </source>
</reference>
<comment type="subcellular location">
    <subcellularLocation>
        <location evidence="1">Membrane</location>
        <topology evidence="1">Single-pass type II membrane protein</topology>
    </subcellularLocation>
</comment>
<evidence type="ECO:0000256" key="9">
    <source>
        <dbReference type="ARBA" id="ARBA00023180"/>
    </source>
</evidence>
<name>A0AAN9B6V7_9CAEN</name>
<dbReference type="AlphaFoldDB" id="A0AAN9B6V7"/>
<evidence type="ECO:0000256" key="10">
    <source>
        <dbReference type="ARBA" id="ARBA00038150"/>
    </source>
</evidence>
<organism evidence="11 12">
    <name type="scientific">Littorina saxatilis</name>
    <dbReference type="NCBI Taxonomy" id="31220"/>
    <lineage>
        <taxon>Eukaryota</taxon>
        <taxon>Metazoa</taxon>
        <taxon>Spiralia</taxon>
        <taxon>Lophotrochozoa</taxon>
        <taxon>Mollusca</taxon>
        <taxon>Gastropoda</taxon>
        <taxon>Caenogastropoda</taxon>
        <taxon>Littorinimorpha</taxon>
        <taxon>Littorinoidea</taxon>
        <taxon>Littorinidae</taxon>
        <taxon>Littorina</taxon>
    </lineage>
</organism>
<sequence>MRFRWPRLFSCKRQPYLAFLALCGAGMALLLWIQAHFLSPRELMRLDTPKGSEAGTPCLLSRLYDIDCPRLAAANVSYLQQLVARTDWKDSKKCMQKPLEQLAENCEDLKKHHGYHRWPVTPQEEDFPLAFGIKIHKAPDMFERLLRVLWRPQNLYCIHVDSKTPPDVFQVVKNLSNCFPNVVLTEVRVDLIYLSVGSLLSDMQCMRVALKSTIPWKYYLNLSGQEFPLKTNLEMVQILALLNGKNDVESYLPGKYVSGWFSFKHVILNGSIYRTKERKAPFMYPIRIRKGSAYGAFSRKFMDFALNNNMAVAFLHWLADTQAPDELFWATLNHLPGVPGGVEHPVSHRYGTVLSRAVVWQWDQYKCKTYVRAVCIYTASDLPWLISRHELIANKFDETTDPIVLDCLEDALERRTFSAYRDLVSSPFKATQTVASLNWTFYKNLPHLK</sequence>